<gene>
    <name evidence="1" type="ORF">Vadar_003517</name>
</gene>
<dbReference type="Proteomes" id="UP000828048">
    <property type="component" value="Chromosome 10"/>
</dbReference>
<sequence length="283" mass="30419">MGGSESNMSNAGSNEQDSAQKEEDNNDHQTVDTAAAVGAAVALVGWGLIKLVSSSSGSGSDGKMMKAPGRNYRMPRKEFEKSPSDYFRDLRKKAPTTSVKDSILIKLLRLIKLVEKIVHGDWDEQFVFIEWSIRALSARVGDLSFEELITILNGEEMRKNRSSNATSNSNLSASVFMAAPRPDITGLSFSVPFSPQQGPSSSSASIPQQQFGFNPTTERPLLRFQGRLQPAIFINEDLAQNKKGMEDKALDRAEVSDVVAAAVAGTLVAVGGTLVAVVVGVVV</sequence>
<comment type="caution">
    <text evidence="1">The sequence shown here is derived from an EMBL/GenBank/DDBJ whole genome shotgun (WGS) entry which is preliminary data.</text>
</comment>
<accession>A0ACB7XFK3</accession>
<protein>
    <submittedName>
        <fullName evidence="1">Uncharacterized protein</fullName>
    </submittedName>
</protein>
<proteinExistence type="predicted"/>
<name>A0ACB7XFK3_9ERIC</name>
<evidence type="ECO:0000313" key="2">
    <source>
        <dbReference type="Proteomes" id="UP000828048"/>
    </source>
</evidence>
<keyword evidence="2" id="KW-1185">Reference proteome</keyword>
<organism evidence="1 2">
    <name type="scientific">Vaccinium darrowii</name>
    <dbReference type="NCBI Taxonomy" id="229202"/>
    <lineage>
        <taxon>Eukaryota</taxon>
        <taxon>Viridiplantae</taxon>
        <taxon>Streptophyta</taxon>
        <taxon>Embryophyta</taxon>
        <taxon>Tracheophyta</taxon>
        <taxon>Spermatophyta</taxon>
        <taxon>Magnoliopsida</taxon>
        <taxon>eudicotyledons</taxon>
        <taxon>Gunneridae</taxon>
        <taxon>Pentapetalae</taxon>
        <taxon>asterids</taxon>
        <taxon>Ericales</taxon>
        <taxon>Ericaceae</taxon>
        <taxon>Vaccinioideae</taxon>
        <taxon>Vaccinieae</taxon>
        <taxon>Vaccinium</taxon>
    </lineage>
</organism>
<dbReference type="EMBL" id="CM037160">
    <property type="protein sequence ID" value="KAH7839388.1"/>
    <property type="molecule type" value="Genomic_DNA"/>
</dbReference>
<reference evidence="1 2" key="1">
    <citation type="journal article" date="2021" name="Hortic Res">
        <title>High-quality reference genome and annotation aids understanding of berry development for evergreen blueberry (Vaccinium darrowii).</title>
        <authorList>
            <person name="Yu J."/>
            <person name="Hulse-Kemp A.M."/>
            <person name="Babiker E."/>
            <person name="Staton M."/>
        </authorList>
    </citation>
    <scope>NUCLEOTIDE SEQUENCE [LARGE SCALE GENOMIC DNA]</scope>
    <source>
        <strain evidence="2">cv. NJ 8807/NJ 8810</strain>
        <tissue evidence="1">Young leaf</tissue>
    </source>
</reference>
<evidence type="ECO:0000313" key="1">
    <source>
        <dbReference type="EMBL" id="KAH7839388.1"/>
    </source>
</evidence>